<dbReference type="SUPFAM" id="SSF56112">
    <property type="entry name" value="Protein kinase-like (PK-like)"/>
    <property type="match status" value="1"/>
</dbReference>
<dbReference type="PANTHER" id="PTHR21310">
    <property type="entry name" value="AMINOGLYCOSIDE PHOSPHOTRANSFERASE-RELATED-RELATED"/>
    <property type="match status" value="1"/>
</dbReference>
<dbReference type="InterPro" id="IPR051678">
    <property type="entry name" value="AGP_Transferase"/>
</dbReference>
<comment type="caution">
    <text evidence="2">The sequence shown here is derived from an EMBL/GenBank/DDBJ whole genome shotgun (WGS) entry which is preliminary data.</text>
</comment>
<dbReference type="InterPro" id="IPR002575">
    <property type="entry name" value="Aminoglycoside_PTrfase"/>
</dbReference>
<sequence length="267" mass="31110">MKSYYELKHLLFKREQWKNIEGIIGKIDKLYMLAEQGCTSEVHKIITRKGCYLLKSSFEEKYTEWLKAEAQVLKKLNSQRQIAVPKYYGFFEEKLSSHLLMSFEDGIILTSALEQAKSQSEKKSLIRSFGHFLKQLHAISEMDLLNQNVDWLESQLIKAEFYVKHGQTEGSSQLLENLKANKPLPVEQTVIHGDCTTDNVLVINGEACLFIDVAGMTIGDPRYDESLAIRSFVNDEEYKKAFYEGYKRYKVSKKEFHYFDEGLYEFF</sequence>
<dbReference type="Gene3D" id="3.90.1200.10">
    <property type="match status" value="1"/>
</dbReference>
<dbReference type="OrthoDB" id="9812495at2"/>
<dbReference type="Gene3D" id="3.30.200.20">
    <property type="entry name" value="Phosphorylase Kinase, domain 1"/>
    <property type="match status" value="1"/>
</dbReference>
<proteinExistence type="predicted"/>
<accession>A0A6G1X512</accession>
<name>A0A6G1X512_9BACI</name>
<evidence type="ECO:0000259" key="1">
    <source>
        <dbReference type="Pfam" id="PF01636"/>
    </source>
</evidence>
<dbReference type="GO" id="GO:0016740">
    <property type="term" value="F:transferase activity"/>
    <property type="evidence" value="ECO:0007669"/>
    <property type="project" value="UniProtKB-KW"/>
</dbReference>
<gene>
    <name evidence="2" type="ORF">GH754_06570</name>
</gene>
<dbReference type="AlphaFoldDB" id="A0A6G1X512"/>
<dbReference type="Proteomes" id="UP000480185">
    <property type="component" value="Unassembled WGS sequence"/>
</dbReference>
<evidence type="ECO:0000313" key="3">
    <source>
        <dbReference type="Proteomes" id="UP000480185"/>
    </source>
</evidence>
<dbReference type="EMBL" id="WJNH01000003">
    <property type="protein sequence ID" value="MRG85995.1"/>
    <property type="molecule type" value="Genomic_DNA"/>
</dbReference>
<feature type="domain" description="Aminoglycoside phosphotransferase" evidence="1">
    <location>
        <begin position="39"/>
        <end position="247"/>
    </location>
</feature>
<evidence type="ECO:0000313" key="2">
    <source>
        <dbReference type="EMBL" id="MRG85995.1"/>
    </source>
</evidence>
<keyword evidence="2" id="KW-0808">Transferase</keyword>
<organism evidence="2 3">
    <name type="scientific">Salinibacillus xinjiangensis</name>
    <dbReference type="NCBI Taxonomy" id="1229268"/>
    <lineage>
        <taxon>Bacteria</taxon>
        <taxon>Bacillati</taxon>
        <taxon>Bacillota</taxon>
        <taxon>Bacilli</taxon>
        <taxon>Bacillales</taxon>
        <taxon>Bacillaceae</taxon>
        <taxon>Salinibacillus</taxon>
    </lineage>
</organism>
<dbReference type="InterPro" id="IPR011009">
    <property type="entry name" value="Kinase-like_dom_sf"/>
</dbReference>
<reference evidence="2 3" key="1">
    <citation type="submission" date="2019-11" db="EMBL/GenBank/DDBJ databases">
        <authorList>
            <person name="Li J."/>
        </authorList>
    </citation>
    <scope>NUCLEOTIDE SEQUENCE [LARGE SCALE GENOMIC DNA]</scope>
    <source>
        <strain evidence="2 3">J4</strain>
    </source>
</reference>
<dbReference type="Pfam" id="PF01636">
    <property type="entry name" value="APH"/>
    <property type="match status" value="1"/>
</dbReference>
<protein>
    <submittedName>
        <fullName evidence="2">Phosphotransferase</fullName>
    </submittedName>
</protein>
<keyword evidence="3" id="KW-1185">Reference proteome</keyword>